<dbReference type="GO" id="GO:0043139">
    <property type="term" value="F:5'-3' DNA helicase activity"/>
    <property type="evidence" value="ECO:0007669"/>
    <property type="project" value="UniProtKB-EC"/>
</dbReference>
<dbReference type="InterPro" id="IPR011545">
    <property type="entry name" value="DEAD/DEAH_box_helicase_dom"/>
</dbReference>
<dbReference type="InterPro" id="IPR006054">
    <property type="entry name" value="DnaQ"/>
</dbReference>
<evidence type="ECO:0000256" key="6">
    <source>
        <dbReference type="ARBA" id="ARBA00022806"/>
    </source>
</evidence>
<evidence type="ECO:0000256" key="11">
    <source>
        <dbReference type="ARBA" id="ARBA00023125"/>
    </source>
</evidence>
<protein>
    <recommendedName>
        <fullName evidence="14 15">3'-5' exonuclease DinG</fullName>
        <ecNumber evidence="14 15">3.1.-.-</ecNumber>
    </recommendedName>
</protein>
<evidence type="ECO:0000313" key="17">
    <source>
        <dbReference type="EMBL" id="NBI30509.1"/>
    </source>
</evidence>
<evidence type="ECO:0000259" key="16">
    <source>
        <dbReference type="PROSITE" id="PS51193"/>
    </source>
</evidence>
<feature type="short sequence motif" description="DEAH box" evidence="14">
    <location>
        <begin position="469"/>
        <end position="472"/>
    </location>
</feature>
<dbReference type="NCBIfam" id="NF005981">
    <property type="entry name" value="PRK08074.1"/>
    <property type="match status" value="1"/>
</dbReference>
<comment type="catalytic activity">
    <reaction evidence="13">
        <text>ATP + H2O = ADP + phosphate + H(+)</text>
        <dbReference type="Rhea" id="RHEA:13065"/>
        <dbReference type="ChEBI" id="CHEBI:15377"/>
        <dbReference type="ChEBI" id="CHEBI:15378"/>
        <dbReference type="ChEBI" id="CHEBI:30616"/>
        <dbReference type="ChEBI" id="CHEBI:43474"/>
        <dbReference type="ChEBI" id="CHEBI:456216"/>
        <dbReference type="EC" id="5.6.2.3"/>
    </reaction>
</comment>
<keyword evidence="9" id="KW-0408">Iron</keyword>
<evidence type="ECO:0000256" key="10">
    <source>
        <dbReference type="ARBA" id="ARBA00023014"/>
    </source>
</evidence>
<dbReference type="EC" id="3.1.-.-" evidence="14 15"/>
<keyword evidence="3" id="KW-0479">Metal-binding</keyword>
<keyword evidence="10" id="KW-0411">Iron-sulfur</keyword>
<dbReference type="InterPro" id="IPR013520">
    <property type="entry name" value="Ribonucl_H"/>
</dbReference>
<evidence type="ECO:0000256" key="2">
    <source>
        <dbReference type="ARBA" id="ARBA00022722"/>
    </source>
</evidence>
<dbReference type="CDD" id="cd06127">
    <property type="entry name" value="DEDDh"/>
    <property type="match status" value="1"/>
</dbReference>
<keyword evidence="18" id="KW-1185">Reference proteome</keyword>
<evidence type="ECO:0000313" key="18">
    <source>
        <dbReference type="Proteomes" id="UP000448943"/>
    </source>
</evidence>
<dbReference type="PANTHER" id="PTHR11472:SF34">
    <property type="entry name" value="REGULATOR OF TELOMERE ELONGATION HELICASE 1"/>
    <property type="match status" value="1"/>
</dbReference>
<evidence type="ECO:0000256" key="5">
    <source>
        <dbReference type="ARBA" id="ARBA00022801"/>
    </source>
</evidence>
<reference evidence="17 18" key="1">
    <citation type="submission" date="2019-01" db="EMBL/GenBank/DDBJ databases">
        <title>Chengkuizengella sp. nov., isolated from deep-sea sediment of East Pacific Ocean.</title>
        <authorList>
            <person name="Yang J."/>
            <person name="Lai Q."/>
            <person name="Shao Z."/>
        </authorList>
    </citation>
    <scope>NUCLEOTIDE SEQUENCE [LARGE SCALE GENOMIC DNA]</scope>
    <source>
        <strain evidence="17 18">YPA3-1-1</strain>
    </source>
</reference>
<dbReference type="OrthoDB" id="9803913at2"/>
<dbReference type="Pfam" id="PF00270">
    <property type="entry name" value="DEAD"/>
    <property type="match status" value="1"/>
</dbReference>
<gene>
    <name evidence="14 15 17" type="primary">dinG</name>
    <name evidence="17" type="ORF">ERL59_16290</name>
</gene>
<dbReference type="EMBL" id="SIJB01000032">
    <property type="protein sequence ID" value="NBI30509.1"/>
    <property type="molecule type" value="Genomic_DNA"/>
</dbReference>
<dbReference type="GO" id="GO:0016818">
    <property type="term" value="F:hydrolase activity, acting on acid anhydrides, in phosphorus-containing anhydrides"/>
    <property type="evidence" value="ECO:0007669"/>
    <property type="project" value="InterPro"/>
</dbReference>
<evidence type="ECO:0000256" key="15">
    <source>
        <dbReference type="RuleBase" id="RU364106"/>
    </source>
</evidence>
<dbReference type="SMART" id="SM00479">
    <property type="entry name" value="EXOIII"/>
    <property type="match status" value="1"/>
</dbReference>
<dbReference type="InterPro" id="IPR045028">
    <property type="entry name" value="DinG/Rad3-like"/>
</dbReference>
<dbReference type="Gene3D" id="3.40.50.300">
    <property type="entry name" value="P-loop containing nucleotide triphosphate hydrolases"/>
    <property type="match status" value="2"/>
</dbReference>
<evidence type="ECO:0000256" key="14">
    <source>
        <dbReference type="HAMAP-Rule" id="MF_02206"/>
    </source>
</evidence>
<dbReference type="NCBIfam" id="TIGR00573">
    <property type="entry name" value="dnaq"/>
    <property type="match status" value="1"/>
</dbReference>
<keyword evidence="8 14" id="KW-0067">ATP-binding</keyword>
<dbReference type="Pfam" id="PF13307">
    <property type="entry name" value="Helicase_C_2"/>
    <property type="match status" value="1"/>
</dbReference>
<dbReference type="GO" id="GO:0008408">
    <property type="term" value="F:3'-5' exonuclease activity"/>
    <property type="evidence" value="ECO:0007669"/>
    <property type="project" value="UniProtKB-UniRule"/>
</dbReference>
<accession>A0A6N9Q6R7</accession>
<dbReference type="InterPro" id="IPR006310">
    <property type="entry name" value="DinG"/>
</dbReference>
<keyword evidence="12" id="KW-0413">Isomerase</keyword>
<dbReference type="GO" id="GO:0005524">
    <property type="term" value="F:ATP binding"/>
    <property type="evidence" value="ECO:0007669"/>
    <property type="project" value="UniProtKB-UniRule"/>
</dbReference>
<dbReference type="SUPFAM" id="SSF52540">
    <property type="entry name" value="P-loop containing nucleoside triphosphate hydrolases"/>
    <property type="match status" value="2"/>
</dbReference>
<dbReference type="FunFam" id="3.30.420.10:FF:000045">
    <property type="entry name" value="3'-5' exonuclease DinG"/>
    <property type="match status" value="1"/>
</dbReference>
<dbReference type="AlphaFoldDB" id="A0A6N9Q6R7"/>
<dbReference type="HAMAP" id="MF_02206">
    <property type="entry name" value="DinG_exonucl"/>
    <property type="match status" value="1"/>
</dbReference>
<dbReference type="GO" id="GO:0051536">
    <property type="term" value="F:iron-sulfur cluster binding"/>
    <property type="evidence" value="ECO:0007669"/>
    <property type="project" value="UniProtKB-KW"/>
</dbReference>
<dbReference type="PROSITE" id="PS51193">
    <property type="entry name" value="HELICASE_ATP_BIND_2"/>
    <property type="match status" value="1"/>
</dbReference>
<dbReference type="Pfam" id="PF00929">
    <property type="entry name" value="RNase_T"/>
    <property type="match status" value="1"/>
</dbReference>
<dbReference type="RefSeq" id="WP_160647315.1">
    <property type="nucleotide sequence ID" value="NZ_SIJB01000032.1"/>
</dbReference>
<dbReference type="GO" id="GO:0003677">
    <property type="term" value="F:DNA binding"/>
    <property type="evidence" value="ECO:0007669"/>
    <property type="project" value="UniProtKB-KW"/>
</dbReference>
<dbReference type="SUPFAM" id="SSF53098">
    <property type="entry name" value="Ribonuclease H-like"/>
    <property type="match status" value="1"/>
</dbReference>
<dbReference type="Pfam" id="PF06733">
    <property type="entry name" value="DEAD_2"/>
    <property type="match status" value="1"/>
</dbReference>
<dbReference type="GO" id="GO:0006260">
    <property type="term" value="P:DNA replication"/>
    <property type="evidence" value="ECO:0007669"/>
    <property type="project" value="InterPro"/>
</dbReference>
<feature type="binding site" evidence="14">
    <location>
        <begin position="288"/>
        <end position="295"/>
    </location>
    <ligand>
        <name>ATP</name>
        <dbReference type="ChEBI" id="CHEBI:30616"/>
    </ligand>
</feature>
<dbReference type="InterPro" id="IPR014001">
    <property type="entry name" value="Helicase_ATP-bd"/>
</dbReference>
<feature type="domain" description="Helicase ATP-binding" evidence="16">
    <location>
        <begin position="253"/>
        <end position="517"/>
    </location>
</feature>
<dbReference type="InterPro" id="IPR036397">
    <property type="entry name" value="RNaseH_sf"/>
</dbReference>
<evidence type="ECO:0000256" key="1">
    <source>
        <dbReference type="ARBA" id="ARBA00001966"/>
    </source>
</evidence>
<keyword evidence="4 14" id="KW-0547">Nucleotide-binding</keyword>
<evidence type="ECO:0000256" key="13">
    <source>
        <dbReference type="ARBA" id="ARBA00048954"/>
    </source>
</evidence>
<dbReference type="Proteomes" id="UP000448943">
    <property type="component" value="Unassembled WGS sequence"/>
</dbReference>
<comment type="similarity">
    <text evidence="14 15">Belongs to the helicase family. DinG subfamily. Type 2 sub-subfamily.</text>
</comment>
<keyword evidence="7 14" id="KW-0269">Exonuclease</keyword>
<dbReference type="InterPro" id="IPR012337">
    <property type="entry name" value="RNaseH-like_sf"/>
</dbReference>
<dbReference type="InterPro" id="IPR014013">
    <property type="entry name" value="Helic_SF1/SF2_ATP-bd_DinG/Rad3"/>
</dbReference>
<sequence length="949" mass="109621">MKFAVLDFETTGNQFEDRIIQVGLVVIDNKIITETYTSFVNPQIEIPAFITELTGISNNMVENAPLINEVITQFQPMLKDCILVAHHAAFDYGLLQKALAEAGYPTFHGKVLDTIDLLRLMYPEMTSLQLSMVSDSLGIHHDKPHQADSDALATANILMQCIERFFNLPLLTVQRISQIFEPMTDDLAWFIHELKAEVELETSLDTNTHKYFRQFALNVNDWSDDSADSNLNQFEPSNLNPSFEHFINEIKHSLNEQFETYKERPAQEQMIHEIYQSFENEQHLMIEASTGTGKSLGYLIPSLYFGLMNHETILVSTNTINLQAQLMERDIPLLHKIFPAHFRAAVLKGRNHYLCLRKFESKINLKDIADTREDRITAGQMLVWLSETNHGDDEEVSFGSKGKEFWMDVASDADSCLNRACPWFKKCFYHRAKYQANQADVVITNHSMIMTDVIAENRLLPSYDHLIIDEAHHFEQVASHHLGSNLTYFSLIKILNWLYKDSKNGLLPHLRFQLEHLEEIDGHLYIGKIDKTLEKLIQIKEEWDILSSMFFDVIMNKRNTSTMEAGQIVLRLKEDQQPESWSSITTTEQNIYLELNEVLKICNELLTILKEYQDEYDFQSLATDLSGAMKDLFQLRDDLRLFVQMNDYNEVYWIEANAHFKHKSIQLKRVPIDVSEILKQNFFEVKNSIIMTSATMSVNETFQYSLEQIGLEDDLKNERLRTVQLPTAFNYREQSLVCIPRDFPAIRGADGDEHFIQSLTNSLIDVAIQTQGRMLVLFTSYRMLKQVHESLKDALKPQGFQIIGQGVDSGNRSKLTRMFQNSDKGILLGASSFWEGVDIPGKVLSCLAIVRLPFQPPNDPVVEAKCDYLKEKKQNPFMKYSVPQAVIRFKQGFGRLIRTEKDKGIVIIYDTRVIHTQYGKHFLYSLPKPKIEHMKSEQMVPRIQEWFLD</sequence>
<keyword evidence="5 14" id="KW-0378">Hydrolase</keyword>
<dbReference type="InterPro" id="IPR010614">
    <property type="entry name" value="RAD3-like_helicase_DEAD"/>
</dbReference>
<dbReference type="GO" id="GO:0003887">
    <property type="term" value="F:DNA-directed DNA polymerase activity"/>
    <property type="evidence" value="ECO:0007669"/>
    <property type="project" value="InterPro"/>
</dbReference>
<dbReference type="SMART" id="SM00487">
    <property type="entry name" value="DEXDc"/>
    <property type="match status" value="1"/>
</dbReference>
<evidence type="ECO:0000256" key="3">
    <source>
        <dbReference type="ARBA" id="ARBA00022723"/>
    </source>
</evidence>
<keyword evidence="11" id="KW-0238">DNA-binding</keyword>
<evidence type="ECO:0000256" key="8">
    <source>
        <dbReference type="ARBA" id="ARBA00022840"/>
    </source>
</evidence>
<comment type="cofactor">
    <cofactor evidence="1">
        <name>[4Fe-4S] cluster</name>
        <dbReference type="ChEBI" id="CHEBI:49883"/>
    </cofactor>
</comment>
<evidence type="ECO:0000256" key="7">
    <source>
        <dbReference type="ARBA" id="ARBA00022839"/>
    </source>
</evidence>
<dbReference type="InterPro" id="IPR006555">
    <property type="entry name" value="ATP-dep_Helicase_C"/>
</dbReference>
<evidence type="ECO:0000256" key="12">
    <source>
        <dbReference type="ARBA" id="ARBA00023235"/>
    </source>
</evidence>
<dbReference type="GO" id="GO:0046872">
    <property type="term" value="F:metal ion binding"/>
    <property type="evidence" value="ECO:0007669"/>
    <property type="project" value="UniProtKB-KW"/>
</dbReference>
<comment type="caution">
    <text evidence="17">The sequence shown here is derived from an EMBL/GenBank/DDBJ whole genome shotgun (WGS) entry which is preliminary data.</text>
</comment>
<organism evidence="17 18">
    <name type="scientific">Chengkuizengella marina</name>
    <dbReference type="NCBI Taxonomy" id="2507566"/>
    <lineage>
        <taxon>Bacteria</taxon>
        <taxon>Bacillati</taxon>
        <taxon>Bacillota</taxon>
        <taxon>Bacilli</taxon>
        <taxon>Bacillales</taxon>
        <taxon>Paenibacillaceae</taxon>
        <taxon>Chengkuizengella</taxon>
    </lineage>
</organism>
<evidence type="ECO:0000256" key="4">
    <source>
        <dbReference type="ARBA" id="ARBA00022741"/>
    </source>
</evidence>
<dbReference type="InterPro" id="IPR027417">
    <property type="entry name" value="P-loop_NTPase"/>
</dbReference>
<comment type="function">
    <text evidence="14 15">3'-5' exonuclease.</text>
</comment>
<dbReference type="NCBIfam" id="TIGR01407">
    <property type="entry name" value="dinG_rel"/>
    <property type="match status" value="1"/>
</dbReference>
<keyword evidence="6 17" id="KW-0347">Helicase</keyword>
<dbReference type="PANTHER" id="PTHR11472">
    <property type="entry name" value="DNA REPAIR DEAD HELICASE RAD3/XP-D SUBFAMILY MEMBER"/>
    <property type="match status" value="1"/>
</dbReference>
<name>A0A6N9Q6R7_9BACL</name>
<dbReference type="SMART" id="SM00491">
    <property type="entry name" value="HELICc2"/>
    <property type="match status" value="1"/>
</dbReference>
<proteinExistence type="inferred from homology"/>
<evidence type="ECO:0000256" key="9">
    <source>
        <dbReference type="ARBA" id="ARBA00023004"/>
    </source>
</evidence>
<dbReference type="Gene3D" id="3.30.420.10">
    <property type="entry name" value="Ribonuclease H-like superfamily/Ribonuclease H"/>
    <property type="match status" value="1"/>
</dbReference>
<keyword evidence="2 14" id="KW-0540">Nuclease</keyword>